<dbReference type="EMBL" id="CP043939">
    <property type="protein sequence ID" value="QER67279.1"/>
    <property type="molecule type" value="Genomic_DNA"/>
</dbReference>
<dbReference type="AlphaFoldDB" id="A0A5P1X3Q6"/>
<evidence type="ECO:0000313" key="3">
    <source>
        <dbReference type="Proteomes" id="UP000325295"/>
    </source>
</evidence>
<accession>A0A5P1X3Q6</accession>
<gene>
    <name evidence="2" type="ORF">F0161_05030</name>
</gene>
<evidence type="ECO:0000256" key="1">
    <source>
        <dbReference type="SAM" id="MobiDB-lite"/>
    </source>
</evidence>
<sequence length="126" mass="14664">MTDKYDGPSFSRANHENKNSETGYETKSGDFLSTYVPPVMKKEKFKNKTNFRMLERRLYKRPEDYYIVVDDESTDSKVTSAREESATNVKETVKRDNKQALGHSLSDILETENQAQKKLKIFNQNN</sequence>
<keyword evidence="3" id="KW-1185">Reference proteome</keyword>
<evidence type="ECO:0000313" key="2">
    <source>
        <dbReference type="EMBL" id="QER67279.1"/>
    </source>
</evidence>
<proteinExistence type="predicted"/>
<dbReference type="KEGG" id="lnn:F0161_05030"/>
<dbReference type="Proteomes" id="UP000325295">
    <property type="component" value="Chromosome"/>
</dbReference>
<dbReference type="OrthoDB" id="2300245at2"/>
<feature type="region of interest" description="Disordered" evidence="1">
    <location>
        <begin position="1"/>
        <end position="30"/>
    </location>
</feature>
<name>A0A5P1X3Q6_9LACO</name>
<organism evidence="2 3">
    <name type="scientific">Paucilactobacillus nenjiangensis</name>
    <dbReference type="NCBI Taxonomy" id="1296540"/>
    <lineage>
        <taxon>Bacteria</taxon>
        <taxon>Bacillati</taxon>
        <taxon>Bacillota</taxon>
        <taxon>Bacilli</taxon>
        <taxon>Lactobacillales</taxon>
        <taxon>Lactobacillaceae</taxon>
        <taxon>Paucilactobacillus</taxon>
    </lineage>
</organism>
<protein>
    <submittedName>
        <fullName evidence="2">Uncharacterized protein</fullName>
    </submittedName>
</protein>
<dbReference type="RefSeq" id="WP_137602022.1">
    <property type="nucleotide sequence ID" value="NZ_BJEB01000027.1"/>
</dbReference>
<reference evidence="2 3" key="1">
    <citation type="submission" date="2019-09" db="EMBL/GenBank/DDBJ databases">
        <title>Complete Genome Sequence of Lactobacillus nenjiangensis SH-Y15, isolated from sauerkraut.</title>
        <authorList>
            <person name="Yang H."/>
        </authorList>
    </citation>
    <scope>NUCLEOTIDE SEQUENCE [LARGE SCALE GENOMIC DNA]</scope>
    <source>
        <strain evidence="2 3">SH-Y15</strain>
    </source>
</reference>